<evidence type="ECO:0000313" key="5">
    <source>
        <dbReference type="Proteomes" id="UP000823388"/>
    </source>
</evidence>
<dbReference type="PANTHER" id="PTHR13596:SF12">
    <property type="entry name" value="OS11G0425600 PROTEIN"/>
    <property type="match status" value="1"/>
</dbReference>
<sequence length="98" mass="10726">MTRGNQRERDRERAAAQKPNAKGPQDGLTPEQRRERDKKALEENAAKRCSRRRPAPPTLHGQQEQGRRQEVGGTGAANACGATSVRLSMPLACTFAST</sequence>
<evidence type="ECO:0000313" key="4">
    <source>
        <dbReference type="EMBL" id="KAG2557494.1"/>
    </source>
</evidence>
<evidence type="ECO:0000256" key="1">
    <source>
        <dbReference type="ARBA" id="ARBA00007309"/>
    </source>
</evidence>
<dbReference type="AlphaFoldDB" id="A0A8T0PGE2"/>
<dbReference type="InterPro" id="IPR007513">
    <property type="entry name" value="SERF-like_N"/>
</dbReference>
<name>A0A8T0PGE2_PANVG</name>
<dbReference type="PANTHER" id="PTHR13596">
    <property type="entry name" value="SMALL EDRK-RICH FACTOR 1"/>
    <property type="match status" value="1"/>
</dbReference>
<dbReference type="Pfam" id="PF04419">
    <property type="entry name" value="SERF-like_N"/>
    <property type="match status" value="1"/>
</dbReference>
<gene>
    <name evidence="4" type="ORF">PVAP13_8NG258101</name>
</gene>
<proteinExistence type="inferred from homology"/>
<feature type="compositionally biased region" description="Basic and acidic residues" evidence="2">
    <location>
        <begin position="1"/>
        <end position="15"/>
    </location>
</feature>
<protein>
    <recommendedName>
        <fullName evidence="3">Small EDRK-rich factor-like N-terminal domain-containing protein</fullName>
    </recommendedName>
</protein>
<comment type="similarity">
    <text evidence="1">Belongs to the SERF family.</text>
</comment>
<accession>A0A8T0PGE2</accession>
<evidence type="ECO:0000256" key="2">
    <source>
        <dbReference type="SAM" id="MobiDB-lite"/>
    </source>
</evidence>
<comment type="caution">
    <text evidence="4">The sequence shown here is derived from an EMBL/GenBank/DDBJ whole genome shotgun (WGS) entry which is preliminary data.</text>
</comment>
<dbReference type="Proteomes" id="UP000823388">
    <property type="component" value="Chromosome 8N"/>
</dbReference>
<reference evidence="4 5" key="1">
    <citation type="submission" date="2020-05" db="EMBL/GenBank/DDBJ databases">
        <title>WGS assembly of Panicum virgatum.</title>
        <authorList>
            <person name="Lovell J.T."/>
            <person name="Jenkins J."/>
            <person name="Shu S."/>
            <person name="Juenger T.E."/>
            <person name="Schmutz J."/>
        </authorList>
    </citation>
    <scope>NUCLEOTIDE SEQUENCE [LARGE SCALE GENOMIC DNA]</scope>
    <source>
        <strain evidence="5">cv. AP13</strain>
    </source>
</reference>
<organism evidence="4 5">
    <name type="scientific">Panicum virgatum</name>
    <name type="common">Blackwell switchgrass</name>
    <dbReference type="NCBI Taxonomy" id="38727"/>
    <lineage>
        <taxon>Eukaryota</taxon>
        <taxon>Viridiplantae</taxon>
        <taxon>Streptophyta</taxon>
        <taxon>Embryophyta</taxon>
        <taxon>Tracheophyta</taxon>
        <taxon>Spermatophyta</taxon>
        <taxon>Magnoliopsida</taxon>
        <taxon>Liliopsida</taxon>
        <taxon>Poales</taxon>
        <taxon>Poaceae</taxon>
        <taxon>PACMAD clade</taxon>
        <taxon>Panicoideae</taxon>
        <taxon>Panicodae</taxon>
        <taxon>Paniceae</taxon>
        <taxon>Panicinae</taxon>
        <taxon>Panicum</taxon>
        <taxon>Panicum sect. Hiantes</taxon>
    </lineage>
</organism>
<dbReference type="InterPro" id="IPR040211">
    <property type="entry name" value="SERF1/2-like"/>
</dbReference>
<feature type="domain" description="Small EDRK-rich factor-like N-terminal" evidence="3">
    <location>
        <begin position="1"/>
        <end position="34"/>
    </location>
</feature>
<keyword evidence="5" id="KW-1185">Reference proteome</keyword>
<dbReference type="EMBL" id="CM029052">
    <property type="protein sequence ID" value="KAG2557494.1"/>
    <property type="molecule type" value="Genomic_DNA"/>
</dbReference>
<feature type="compositionally biased region" description="Basic and acidic residues" evidence="2">
    <location>
        <begin position="31"/>
        <end position="46"/>
    </location>
</feature>
<evidence type="ECO:0000259" key="3">
    <source>
        <dbReference type="Pfam" id="PF04419"/>
    </source>
</evidence>
<feature type="region of interest" description="Disordered" evidence="2">
    <location>
        <begin position="1"/>
        <end position="85"/>
    </location>
</feature>